<reference evidence="2 3" key="1">
    <citation type="submission" date="2024-09" db="EMBL/GenBank/DDBJ databases">
        <title>Chromosome-scale assembly of Riccia sorocarpa.</title>
        <authorList>
            <person name="Paukszto L."/>
        </authorList>
    </citation>
    <scope>NUCLEOTIDE SEQUENCE [LARGE SCALE GENOMIC DNA]</scope>
    <source>
        <strain evidence="2">LP-2024</strain>
        <tissue evidence="2">Aerial parts of the thallus</tissue>
    </source>
</reference>
<dbReference type="AlphaFoldDB" id="A0ABD3GML7"/>
<dbReference type="EMBL" id="JBJQOH010000007">
    <property type="protein sequence ID" value="KAL3679285.1"/>
    <property type="molecule type" value="Genomic_DNA"/>
</dbReference>
<evidence type="ECO:0000256" key="1">
    <source>
        <dbReference type="SAM" id="MobiDB-lite"/>
    </source>
</evidence>
<name>A0ABD3GML7_9MARC</name>
<evidence type="ECO:0000313" key="3">
    <source>
        <dbReference type="Proteomes" id="UP001633002"/>
    </source>
</evidence>
<dbReference type="Proteomes" id="UP001633002">
    <property type="component" value="Unassembled WGS sequence"/>
</dbReference>
<evidence type="ECO:0000313" key="2">
    <source>
        <dbReference type="EMBL" id="KAL3679285.1"/>
    </source>
</evidence>
<organism evidence="2 3">
    <name type="scientific">Riccia sorocarpa</name>
    <dbReference type="NCBI Taxonomy" id="122646"/>
    <lineage>
        <taxon>Eukaryota</taxon>
        <taxon>Viridiplantae</taxon>
        <taxon>Streptophyta</taxon>
        <taxon>Embryophyta</taxon>
        <taxon>Marchantiophyta</taxon>
        <taxon>Marchantiopsida</taxon>
        <taxon>Marchantiidae</taxon>
        <taxon>Marchantiales</taxon>
        <taxon>Ricciaceae</taxon>
        <taxon>Riccia</taxon>
    </lineage>
</organism>
<gene>
    <name evidence="2" type="ORF">R1sor_022241</name>
</gene>
<comment type="caution">
    <text evidence="2">The sequence shown here is derived from an EMBL/GenBank/DDBJ whole genome shotgun (WGS) entry which is preliminary data.</text>
</comment>
<proteinExistence type="predicted"/>
<keyword evidence="3" id="KW-1185">Reference proteome</keyword>
<feature type="region of interest" description="Disordered" evidence="1">
    <location>
        <begin position="98"/>
        <end position="148"/>
    </location>
</feature>
<protein>
    <submittedName>
        <fullName evidence="2">Uncharacterized protein</fullName>
    </submittedName>
</protein>
<feature type="compositionally biased region" description="Polar residues" evidence="1">
    <location>
        <begin position="98"/>
        <end position="111"/>
    </location>
</feature>
<accession>A0ABD3GML7</accession>
<feature type="region of interest" description="Disordered" evidence="1">
    <location>
        <begin position="1"/>
        <end position="44"/>
    </location>
</feature>
<sequence length="148" mass="16817">MQGFGWDLPTLCPDNRNHVAPPVGMRRSSEDVEPDTEGPATNRRVFQNIRSRTPTKLILEAVEQEITATINPKSNEEHWRQTIEATREVRTWIEWWNQQRGETQERPNQSNDGHDSSQDESQNVGGSAINPERSAFSLESAGVPRENP</sequence>